<keyword evidence="7" id="KW-0206">Cytoskeleton</keyword>
<evidence type="ECO:0000256" key="9">
    <source>
        <dbReference type="ARBA" id="ARBA00045224"/>
    </source>
</evidence>
<dbReference type="InterPro" id="IPR000435">
    <property type="entry name" value="Tektins"/>
</dbReference>
<dbReference type="PANTHER" id="PTHR19960">
    <property type="entry name" value="TEKTIN"/>
    <property type="match status" value="1"/>
</dbReference>
<evidence type="ECO:0000256" key="5">
    <source>
        <dbReference type="ARBA" id="ARBA00023054"/>
    </source>
</evidence>
<dbReference type="GO" id="GO:0060294">
    <property type="term" value="P:cilium movement involved in cell motility"/>
    <property type="evidence" value="ECO:0007669"/>
    <property type="project" value="UniProtKB-UniRule"/>
</dbReference>
<keyword evidence="4 10" id="KW-0282">Flagellum</keyword>
<evidence type="ECO:0000256" key="11">
    <source>
        <dbReference type="SAM" id="Coils"/>
    </source>
</evidence>
<evidence type="ECO:0000256" key="4">
    <source>
        <dbReference type="ARBA" id="ARBA00022846"/>
    </source>
</evidence>
<keyword evidence="3" id="KW-0963">Cytoplasm</keyword>
<accession>A0A023F9D9</accession>
<keyword evidence="8 10" id="KW-0966">Cell projection</keyword>
<organism evidence="12">
    <name type="scientific">Triatoma infestans</name>
    <name type="common">Assassin bug</name>
    <dbReference type="NCBI Taxonomy" id="30076"/>
    <lineage>
        <taxon>Eukaryota</taxon>
        <taxon>Metazoa</taxon>
        <taxon>Ecdysozoa</taxon>
        <taxon>Arthropoda</taxon>
        <taxon>Hexapoda</taxon>
        <taxon>Insecta</taxon>
        <taxon>Pterygota</taxon>
        <taxon>Neoptera</taxon>
        <taxon>Paraneoptera</taxon>
        <taxon>Hemiptera</taxon>
        <taxon>Heteroptera</taxon>
        <taxon>Panheteroptera</taxon>
        <taxon>Cimicomorpha</taxon>
        <taxon>Reduviidae</taxon>
        <taxon>Triatominae</taxon>
        <taxon>Triatoma</taxon>
    </lineage>
</organism>
<evidence type="ECO:0000256" key="8">
    <source>
        <dbReference type="ARBA" id="ARBA00023273"/>
    </source>
</evidence>
<reference evidence="12" key="1">
    <citation type="journal article" date="2014" name="PLoS Negl. Trop. Dis.">
        <title>An updated insight into the Sialotranscriptome of Triatoma infestans: developmental stage and geographic variations.</title>
        <authorList>
            <person name="Schwarz A."/>
            <person name="Medrano-Mercado N."/>
            <person name="Schaub G.A."/>
            <person name="Struchiner C.J."/>
            <person name="Bargues M.D."/>
            <person name="Levy M.Z."/>
            <person name="Ribeiro J.M."/>
        </authorList>
    </citation>
    <scope>NUCLEOTIDE SEQUENCE</scope>
    <source>
        <strain evidence="12">Chile</strain>
        <tissue evidence="12">Salivary glands</tissue>
    </source>
</reference>
<dbReference type="InterPro" id="IPR048256">
    <property type="entry name" value="Tektin-like"/>
</dbReference>
<dbReference type="GO" id="GO:0015630">
    <property type="term" value="C:microtubule cytoskeleton"/>
    <property type="evidence" value="ECO:0007669"/>
    <property type="project" value="UniProtKB-UniRule"/>
</dbReference>
<dbReference type="Pfam" id="PF03148">
    <property type="entry name" value="Tektin"/>
    <property type="match status" value="1"/>
</dbReference>
<keyword evidence="5 11" id="KW-0175">Coiled coil</keyword>
<sequence length="413" mass="48163">MDQNTTETQSKFSKAWKCPKYTMIDWYQGTKERQRNTEIQHQLAERILADSERLIEESSEDATKNRREVDHQLGVKIKDIEFTKEQLERQKKQMDLEIDALIAYKHRIETALKSLSANALDICHKCLSFRECRIGIDLCVDDAELEIIKETEIITGVNSLLMRTLEQVNEQIRRLRAQNYTLSRDLLDKANVLLIDKHNLLLNENSLNLSIYHGGSALDPATITEAEWSAHTQANIDAATKELNICIPLRAYIDAVLKQVIEDLWNQNDAVNEAFRRRIQEYKTEKSNLERSHFECVRQIDEMKTNILNLEKAIADKEKFMALAHTRLGNRAHRENVELCRDEAEVYLVDEVNRIRDAVINLQQMLAESNATLRYLLRTQIQLEEDINIKNNSIKIDEVDCMTLRRSIDYRSY</sequence>
<evidence type="ECO:0000256" key="6">
    <source>
        <dbReference type="ARBA" id="ARBA00023069"/>
    </source>
</evidence>
<evidence type="ECO:0000256" key="7">
    <source>
        <dbReference type="ARBA" id="ARBA00023212"/>
    </source>
</evidence>
<dbReference type="EMBL" id="GBBI01001098">
    <property type="protein sequence ID" value="JAC17614.1"/>
    <property type="molecule type" value="mRNA"/>
</dbReference>
<dbReference type="GO" id="GO:0005634">
    <property type="term" value="C:nucleus"/>
    <property type="evidence" value="ECO:0007669"/>
    <property type="project" value="TreeGrafter"/>
</dbReference>
<dbReference type="GO" id="GO:0005930">
    <property type="term" value="C:axoneme"/>
    <property type="evidence" value="ECO:0007669"/>
    <property type="project" value="UniProtKB-SubCell"/>
</dbReference>
<feature type="coiled-coil region" evidence="11">
    <location>
        <begin position="158"/>
        <end position="185"/>
    </location>
</feature>
<dbReference type="PRINTS" id="PR00511">
    <property type="entry name" value="TEKTIN"/>
</dbReference>
<comment type="similarity">
    <text evidence="2 10">Belongs to the tektin family.</text>
</comment>
<dbReference type="PANTHER" id="PTHR19960:SF25">
    <property type="entry name" value="TEKTIN-1"/>
    <property type="match status" value="1"/>
</dbReference>
<comment type="function">
    <text evidence="9">Microtubule inner protein (MIP) part of the dynein-decorated doublet microtubules (DMTs) in cilia and flagellar axoneme. Forms filamentous polymers in the walls of ciliary and flagellar microtubules.</text>
</comment>
<evidence type="ECO:0000313" key="12">
    <source>
        <dbReference type="EMBL" id="JAC17614.1"/>
    </source>
</evidence>
<evidence type="ECO:0000256" key="10">
    <source>
        <dbReference type="RuleBase" id="RU367040"/>
    </source>
</evidence>
<evidence type="ECO:0000256" key="1">
    <source>
        <dbReference type="ARBA" id="ARBA00004611"/>
    </source>
</evidence>
<dbReference type="AlphaFoldDB" id="A0A023F9D9"/>
<evidence type="ECO:0000256" key="2">
    <source>
        <dbReference type="ARBA" id="ARBA00007209"/>
    </source>
</evidence>
<evidence type="ECO:0000256" key="3">
    <source>
        <dbReference type="ARBA" id="ARBA00022490"/>
    </source>
</evidence>
<protein>
    <recommendedName>
        <fullName evidence="10">Tektin</fullName>
    </recommendedName>
</protein>
<dbReference type="GO" id="GO:0060271">
    <property type="term" value="P:cilium assembly"/>
    <property type="evidence" value="ECO:0007669"/>
    <property type="project" value="UniProtKB-UniRule"/>
</dbReference>
<keyword evidence="6 10" id="KW-0969">Cilium</keyword>
<comment type="subcellular location">
    <subcellularLocation>
        <location evidence="10">Cytoplasm</location>
        <location evidence="10">Cytoskeleton</location>
        <location evidence="10">Cilium axoneme</location>
    </subcellularLocation>
    <subcellularLocation>
        <location evidence="1">Cytoplasm</location>
        <location evidence="1">Cytoskeleton</location>
        <location evidence="1">Flagellum axoneme</location>
    </subcellularLocation>
</comment>
<proteinExistence type="evidence at transcript level"/>
<name>A0A023F9D9_TRIIF</name>
<feature type="coiled-coil region" evidence="11">
    <location>
        <begin position="77"/>
        <end position="104"/>
    </location>
</feature>